<evidence type="ECO:0000256" key="1">
    <source>
        <dbReference type="SAM" id="Phobius"/>
    </source>
</evidence>
<organism evidence="2 3">
    <name type="scientific">Glossina brevipalpis</name>
    <dbReference type="NCBI Taxonomy" id="37001"/>
    <lineage>
        <taxon>Eukaryota</taxon>
        <taxon>Metazoa</taxon>
        <taxon>Ecdysozoa</taxon>
        <taxon>Arthropoda</taxon>
        <taxon>Hexapoda</taxon>
        <taxon>Insecta</taxon>
        <taxon>Pterygota</taxon>
        <taxon>Neoptera</taxon>
        <taxon>Endopterygota</taxon>
        <taxon>Diptera</taxon>
        <taxon>Brachycera</taxon>
        <taxon>Muscomorpha</taxon>
        <taxon>Hippoboscoidea</taxon>
        <taxon>Glossinidae</taxon>
        <taxon>Glossina</taxon>
    </lineage>
</organism>
<keyword evidence="3" id="KW-1185">Reference proteome</keyword>
<dbReference type="AlphaFoldDB" id="A0A1A9WUT2"/>
<dbReference type="VEuPathDB" id="VectorBase:GBRI033171"/>
<evidence type="ECO:0000313" key="2">
    <source>
        <dbReference type="EnsemblMetazoa" id="GBRI033171-PA"/>
    </source>
</evidence>
<keyword evidence="1" id="KW-0472">Membrane</keyword>
<dbReference type="Proteomes" id="UP000091820">
    <property type="component" value="Unassembled WGS sequence"/>
</dbReference>
<evidence type="ECO:0000313" key="3">
    <source>
        <dbReference type="Proteomes" id="UP000091820"/>
    </source>
</evidence>
<feature type="transmembrane region" description="Helical" evidence="1">
    <location>
        <begin position="27"/>
        <end position="50"/>
    </location>
</feature>
<accession>A0A1A9WUT2</accession>
<keyword evidence="1" id="KW-1133">Transmembrane helix</keyword>
<reference evidence="3" key="1">
    <citation type="submission" date="2014-03" db="EMBL/GenBank/DDBJ databases">
        <authorList>
            <person name="Aksoy S."/>
            <person name="Warren W."/>
            <person name="Wilson R.K."/>
        </authorList>
    </citation>
    <scope>NUCLEOTIDE SEQUENCE [LARGE SCALE GENOMIC DNA]</scope>
    <source>
        <strain evidence="3">IAEA</strain>
    </source>
</reference>
<name>A0A1A9WUT2_9MUSC</name>
<protein>
    <submittedName>
        <fullName evidence="2">Uncharacterized protein</fullName>
    </submittedName>
</protein>
<dbReference type="EnsemblMetazoa" id="GBRI033171-RA">
    <property type="protein sequence ID" value="GBRI033171-PA"/>
    <property type="gene ID" value="GBRI033171"/>
</dbReference>
<keyword evidence="1" id="KW-0812">Transmembrane</keyword>
<proteinExistence type="predicted"/>
<reference evidence="2" key="2">
    <citation type="submission" date="2020-05" db="UniProtKB">
        <authorList>
            <consortium name="EnsemblMetazoa"/>
        </authorList>
    </citation>
    <scope>IDENTIFICATION</scope>
    <source>
        <strain evidence="2">IAEA</strain>
    </source>
</reference>
<sequence>MHSHPYQTYHRASLSATQFDFRQPENILLNIFISALRLIYFSIRLLLLLVGLKCIHKQFGSATWPQVLYSENVSQVRKLSVLAVKMIKPLTTFTVTYLKGT</sequence>